<feature type="transmembrane region" description="Helical" evidence="14">
    <location>
        <begin position="156"/>
        <end position="177"/>
    </location>
</feature>
<dbReference type="GO" id="GO:0005524">
    <property type="term" value="F:ATP binding"/>
    <property type="evidence" value="ECO:0007669"/>
    <property type="project" value="UniProtKB-KW"/>
</dbReference>
<dbReference type="InterPro" id="IPR005467">
    <property type="entry name" value="His_kinase_dom"/>
</dbReference>
<evidence type="ECO:0000256" key="12">
    <source>
        <dbReference type="ARBA" id="ARBA00023012"/>
    </source>
</evidence>
<evidence type="ECO:0000256" key="7">
    <source>
        <dbReference type="ARBA" id="ARBA00022692"/>
    </source>
</evidence>
<organism evidence="17 18">
    <name type="scientific">Oleispira antarctica RB-8</name>
    <dbReference type="NCBI Taxonomy" id="698738"/>
    <lineage>
        <taxon>Bacteria</taxon>
        <taxon>Pseudomonadati</taxon>
        <taxon>Pseudomonadota</taxon>
        <taxon>Gammaproteobacteria</taxon>
        <taxon>Oceanospirillales</taxon>
        <taxon>Oceanospirillaceae</taxon>
        <taxon>Oleispira</taxon>
    </lineage>
</organism>
<dbReference type="Gene3D" id="1.10.287.130">
    <property type="match status" value="1"/>
</dbReference>
<keyword evidence="18" id="KW-1185">Reference proteome</keyword>
<dbReference type="HOGENOM" id="CLU_000445_89_37_6"/>
<dbReference type="EC" id="2.7.13.3" evidence="3"/>
<keyword evidence="12" id="KW-0902">Two-component regulatory system</keyword>
<evidence type="ECO:0000256" key="14">
    <source>
        <dbReference type="SAM" id="Phobius"/>
    </source>
</evidence>
<dbReference type="InterPro" id="IPR036890">
    <property type="entry name" value="HATPase_C_sf"/>
</dbReference>
<keyword evidence="8" id="KW-0547">Nucleotide-binding</keyword>
<dbReference type="SUPFAM" id="SSF47384">
    <property type="entry name" value="Homodimeric domain of signal transducing histidine kinase"/>
    <property type="match status" value="1"/>
</dbReference>
<dbReference type="SUPFAM" id="SSF55874">
    <property type="entry name" value="ATPase domain of HSP90 chaperone/DNA topoisomerase II/histidine kinase"/>
    <property type="match status" value="1"/>
</dbReference>
<dbReference type="InterPro" id="IPR003661">
    <property type="entry name" value="HisK_dim/P_dom"/>
</dbReference>
<comment type="subcellular location">
    <subcellularLocation>
        <location evidence="2">Cell membrane</location>
        <topology evidence="2">Multi-pass membrane protein</topology>
    </subcellularLocation>
</comment>
<dbReference type="STRING" id="698738.OLEAN_C32300"/>
<evidence type="ECO:0000259" key="15">
    <source>
        <dbReference type="PROSITE" id="PS50109"/>
    </source>
</evidence>
<evidence type="ECO:0000256" key="11">
    <source>
        <dbReference type="ARBA" id="ARBA00022989"/>
    </source>
</evidence>
<dbReference type="GO" id="GO:0005886">
    <property type="term" value="C:plasma membrane"/>
    <property type="evidence" value="ECO:0007669"/>
    <property type="project" value="UniProtKB-SubCell"/>
</dbReference>
<evidence type="ECO:0000256" key="2">
    <source>
        <dbReference type="ARBA" id="ARBA00004651"/>
    </source>
</evidence>
<dbReference type="PROSITE" id="PS50885">
    <property type="entry name" value="HAMP"/>
    <property type="match status" value="1"/>
</dbReference>
<dbReference type="InterPro" id="IPR036097">
    <property type="entry name" value="HisK_dim/P_sf"/>
</dbReference>
<evidence type="ECO:0000256" key="13">
    <source>
        <dbReference type="ARBA" id="ARBA00023136"/>
    </source>
</evidence>
<evidence type="ECO:0000256" key="8">
    <source>
        <dbReference type="ARBA" id="ARBA00022741"/>
    </source>
</evidence>
<evidence type="ECO:0000313" key="17">
    <source>
        <dbReference type="EMBL" id="CCK77406.1"/>
    </source>
</evidence>
<keyword evidence="10" id="KW-0067">ATP-binding</keyword>
<evidence type="ECO:0000256" key="6">
    <source>
        <dbReference type="ARBA" id="ARBA00022679"/>
    </source>
</evidence>
<keyword evidence="7 14" id="KW-0812">Transmembrane</keyword>
<keyword evidence="13 14" id="KW-0472">Membrane</keyword>
<dbReference type="InterPro" id="IPR050398">
    <property type="entry name" value="HssS/ArlS-like"/>
</dbReference>
<name>R4YQD5_OLEAN</name>
<keyword evidence="11 14" id="KW-1133">Transmembrane helix</keyword>
<dbReference type="KEGG" id="oai:OLEAN_C32300"/>
<reference evidence="17 18" key="1">
    <citation type="journal article" date="2013" name="Nat. Commun.">
        <title>Genome sequence and functional genomic analysis of the oil-degrading bacterium Oleispira antarctica.</title>
        <authorList>
            <person name="Kube M."/>
            <person name="Chernikova T.N."/>
            <person name="Al-Ramahi Y."/>
            <person name="Beloqui A."/>
            <person name="Lopez-Cortez N."/>
            <person name="Guazzaroni M.E."/>
            <person name="Heipieper H.J."/>
            <person name="Klages S."/>
            <person name="Kotsyurbenko O.R."/>
            <person name="Langer I."/>
            <person name="Nechitaylo T.Y."/>
            <person name="Lunsdorf H."/>
            <person name="Fernandez M."/>
            <person name="Juarez S."/>
            <person name="Ciordia S."/>
            <person name="Singer A."/>
            <person name="Kagan O."/>
            <person name="Egorova O."/>
            <person name="Petit P.A."/>
            <person name="Stogios P."/>
            <person name="Kim Y."/>
            <person name="Tchigvintsev A."/>
            <person name="Flick R."/>
            <person name="Denaro R."/>
            <person name="Genovese M."/>
            <person name="Albar J.P."/>
            <person name="Reva O.N."/>
            <person name="Martinez-Gomariz M."/>
            <person name="Tran H."/>
            <person name="Ferrer M."/>
            <person name="Savchenko A."/>
            <person name="Yakunin A.F."/>
            <person name="Yakimov M.M."/>
            <person name="Golyshina O.V."/>
            <person name="Reinhardt R."/>
            <person name="Golyshin P.N."/>
        </authorList>
    </citation>
    <scope>NUCLEOTIDE SEQUENCE [LARGE SCALE GENOMIC DNA]</scope>
</reference>
<evidence type="ECO:0000256" key="3">
    <source>
        <dbReference type="ARBA" id="ARBA00012438"/>
    </source>
</evidence>
<feature type="domain" description="Histidine kinase" evidence="15">
    <location>
        <begin position="239"/>
        <end position="440"/>
    </location>
</feature>
<dbReference type="AlphaFoldDB" id="R4YQD5"/>
<evidence type="ECO:0000259" key="16">
    <source>
        <dbReference type="PROSITE" id="PS50885"/>
    </source>
</evidence>
<dbReference type="CDD" id="cd00082">
    <property type="entry name" value="HisKA"/>
    <property type="match status" value="1"/>
</dbReference>
<dbReference type="EMBL" id="FO203512">
    <property type="protein sequence ID" value="CCK77406.1"/>
    <property type="molecule type" value="Genomic_DNA"/>
</dbReference>
<keyword evidence="4" id="KW-1003">Cell membrane</keyword>
<feature type="domain" description="HAMP" evidence="16">
    <location>
        <begin position="179"/>
        <end position="231"/>
    </location>
</feature>
<dbReference type="SMART" id="SM00388">
    <property type="entry name" value="HisKA"/>
    <property type="match status" value="1"/>
</dbReference>
<keyword evidence="9" id="KW-0418">Kinase</keyword>
<dbReference type="InterPro" id="IPR003660">
    <property type="entry name" value="HAMP_dom"/>
</dbReference>
<dbReference type="Gene3D" id="3.30.565.10">
    <property type="entry name" value="Histidine kinase-like ATPase, C-terminal domain"/>
    <property type="match status" value="1"/>
</dbReference>
<evidence type="ECO:0000256" key="10">
    <source>
        <dbReference type="ARBA" id="ARBA00022840"/>
    </source>
</evidence>
<dbReference type="OrthoDB" id="9121563at2"/>
<evidence type="ECO:0000256" key="4">
    <source>
        <dbReference type="ARBA" id="ARBA00022475"/>
    </source>
</evidence>
<dbReference type="PANTHER" id="PTHR45528:SF1">
    <property type="entry name" value="SENSOR HISTIDINE KINASE CPXA"/>
    <property type="match status" value="1"/>
</dbReference>
<protein>
    <recommendedName>
        <fullName evidence="3">histidine kinase</fullName>
        <ecNumber evidence="3">2.7.13.3</ecNumber>
    </recommendedName>
</protein>
<dbReference type="GO" id="GO:0000155">
    <property type="term" value="F:phosphorelay sensor kinase activity"/>
    <property type="evidence" value="ECO:0007669"/>
    <property type="project" value="InterPro"/>
</dbReference>
<keyword evidence="5" id="KW-0597">Phosphoprotein</keyword>
<dbReference type="PROSITE" id="PS50109">
    <property type="entry name" value="HIS_KIN"/>
    <property type="match status" value="1"/>
</dbReference>
<comment type="catalytic activity">
    <reaction evidence="1">
        <text>ATP + protein L-histidine = ADP + protein N-phospho-L-histidine.</text>
        <dbReference type="EC" id="2.7.13.3"/>
    </reaction>
</comment>
<evidence type="ECO:0000313" key="18">
    <source>
        <dbReference type="Proteomes" id="UP000032749"/>
    </source>
</evidence>
<gene>
    <name evidence="17" type="ORF">OLEAN_C32300</name>
</gene>
<proteinExistence type="predicted"/>
<dbReference type="PANTHER" id="PTHR45528">
    <property type="entry name" value="SENSOR HISTIDINE KINASE CPXA"/>
    <property type="match status" value="1"/>
</dbReference>
<keyword evidence="6 17" id="KW-0808">Transferase</keyword>
<dbReference type="Pfam" id="PF00512">
    <property type="entry name" value="HisKA"/>
    <property type="match status" value="1"/>
</dbReference>
<dbReference type="Gene3D" id="6.10.340.10">
    <property type="match status" value="1"/>
</dbReference>
<evidence type="ECO:0000256" key="9">
    <source>
        <dbReference type="ARBA" id="ARBA00022777"/>
    </source>
</evidence>
<evidence type="ECO:0000256" key="1">
    <source>
        <dbReference type="ARBA" id="ARBA00000085"/>
    </source>
</evidence>
<evidence type="ECO:0000256" key="5">
    <source>
        <dbReference type="ARBA" id="ARBA00022553"/>
    </source>
</evidence>
<dbReference type="InterPro" id="IPR003594">
    <property type="entry name" value="HATPase_dom"/>
</dbReference>
<dbReference type="Proteomes" id="UP000032749">
    <property type="component" value="Chromosome"/>
</dbReference>
<feature type="transmembrane region" description="Helical" evidence="14">
    <location>
        <begin position="9"/>
        <end position="35"/>
    </location>
</feature>
<accession>R4YQD5</accession>
<sequence length="440" mass="50325">MRIMPSIRLYVLLSMLLTGGGIIWGLSALSSYYFVSGLDISTRNSMLAFAYQQKNDKQFTFVTPEVDSIKKQKRTITYGLIKDWKNLPLVFQNTYKPSELVLDKFYKHLEKTSLFTPPKTGSFIIKIMKDNEIYYATLIISNGDKKINSISDLNNFVVINLTALAVIILFTLILLFVMRQVTLPVKRLKDWAKNLKNQQLSQDIPDFHYSELNILASLIRDSLDSVQKSLEREKKFLGYASHELRTPIAVSHSNSELLKKLIENNCPREKQLQVLARIFRANLTMTSLTETLLWLNRREGKELVARDLQLGILTEQLVNELKYLTEGKVITLSVETDHSSSELPEGVCRIITSNLIRNAFQHTTEGRVFIKQEGCHLSVINQNSLSEERIDVFEGNSLEKDNLGFGLGLSLTQRIIEQYQWQYEATDITGGKSVSVIFKR</sequence>
<dbReference type="Pfam" id="PF02518">
    <property type="entry name" value="HATPase_c"/>
    <property type="match status" value="1"/>
</dbReference>